<proteinExistence type="predicted"/>
<reference evidence="1 2" key="1">
    <citation type="submission" date="2014-03" db="EMBL/GenBank/DDBJ databases">
        <title>Genomics of Bifidobacteria.</title>
        <authorList>
            <person name="Ventura M."/>
            <person name="Milani C."/>
            <person name="Lugli G.A."/>
        </authorList>
    </citation>
    <scope>NUCLEOTIDE SEQUENCE [LARGE SCALE GENOMIC DNA]</scope>
    <source>
        <strain evidence="1 2">LMG 10738</strain>
    </source>
</reference>
<dbReference type="EMBL" id="JGYV01000018">
    <property type="protein sequence ID" value="KFI60742.1"/>
    <property type="molecule type" value="Genomic_DNA"/>
</dbReference>
<evidence type="ECO:0000313" key="1">
    <source>
        <dbReference type="EMBL" id="KFI60742.1"/>
    </source>
</evidence>
<keyword evidence="2" id="KW-1185">Reference proteome</keyword>
<sequence>MNAYERVRTRDYRVGLAAWYQAPAIPSVPPSIALMNRAGTPATTVRGATSLVTTAPAPTAASSPDGHAGQHGGVRADPHVPADAHWLWQDVMPPCRVEGMVERGDHHVVADLRPVADEDAALVLEFAPAVEEYVLAEVDVAAEIRVEGRREPYAAVDGGAGQLGEELAQLGRRVPTGVDRGADAARVGTGVRHACKESGPHDEALAGVKVRDDVGERLAVLVVLSQNGSRLT</sequence>
<gene>
    <name evidence="1" type="ORF">BCUN_1905</name>
</gene>
<dbReference type="AlphaFoldDB" id="A0A087APP2"/>
<accession>A0A087APP2</accession>
<comment type="caution">
    <text evidence="1">The sequence shown here is derived from an EMBL/GenBank/DDBJ whole genome shotgun (WGS) entry which is preliminary data.</text>
</comment>
<dbReference type="Proteomes" id="UP000029067">
    <property type="component" value="Unassembled WGS sequence"/>
</dbReference>
<organism evidence="1 2">
    <name type="scientific">Bifidobacterium cuniculi</name>
    <dbReference type="NCBI Taxonomy" id="1688"/>
    <lineage>
        <taxon>Bacteria</taxon>
        <taxon>Bacillati</taxon>
        <taxon>Actinomycetota</taxon>
        <taxon>Actinomycetes</taxon>
        <taxon>Bifidobacteriales</taxon>
        <taxon>Bifidobacteriaceae</taxon>
        <taxon>Bifidobacterium</taxon>
    </lineage>
</organism>
<protein>
    <submittedName>
        <fullName evidence="1">Uncharacterized protein</fullName>
    </submittedName>
</protein>
<name>A0A087APP2_9BIFI</name>
<evidence type="ECO:0000313" key="2">
    <source>
        <dbReference type="Proteomes" id="UP000029067"/>
    </source>
</evidence>